<dbReference type="InterPro" id="IPR003099">
    <property type="entry name" value="Prephen_DH"/>
</dbReference>
<organism evidence="12 13">
    <name type="scientific">Aeromicrobium choanae</name>
    <dbReference type="NCBI Taxonomy" id="1736691"/>
    <lineage>
        <taxon>Bacteria</taxon>
        <taxon>Bacillati</taxon>
        <taxon>Actinomycetota</taxon>
        <taxon>Actinomycetes</taxon>
        <taxon>Propionibacteriales</taxon>
        <taxon>Nocardioidaceae</taxon>
        <taxon>Aeromicrobium</taxon>
    </lineage>
</organism>
<evidence type="ECO:0000256" key="3">
    <source>
        <dbReference type="ARBA" id="ARBA00012068"/>
    </source>
</evidence>
<dbReference type="InterPro" id="IPR036291">
    <property type="entry name" value="NAD(P)-bd_dom_sf"/>
</dbReference>
<evidence type="ECO:0000256" key="6">
    <source>
        <dbReference type="ARBA" id="ARBA00023002"/>
    </source>
</evidence>
<keyword evidence="13" id="KW-1185">Reference proteome</keyword>
<dbReference type="SUPFAM" id="SSF55021">
    <property type="entry name" value="ACT-like"/>
    <property type="match status" value="1"/>
</dbReference>
<dbReference type="UniPathway" id="UPA00122">
    <property type="reaction ID" value="UER00961"/>
</dbReference>
<evidence type="ECO:0000256" key="2">
    <source>
        <dbReference type="ARBA" id="ARBA00007964"/>
    </source>
</evidence>
<keyword evidence="7" id="KW-0520">NAD</keyword>
<dbReference type="EMBL" id="LT796768">
    <property type="protein sequence ID" value="SKB08625.1"/>
    <property type="molecule type" value="Genomic_DNA"/>
</dbReference>
<protein>
    <recommendedName>
        <fullName evidence="4">Prephenate dehydrogenase</fullName>
        <ecNumber evidence="3">1.3.1.12</ecNumber>
    </recommendedName>
</protein>
<dbReference type="GO" id="GO:0070403">
    <property type="term" value="F:NAD+ binding"/>
    <property type="evidence" value="ECO:0007669"/>
    <property type="project" value="InterPro"/>
</dbReference>
<evidence type="ECO:0000313" key="13">
    <source>
        <dbReference type="Proteomes" id="UP000191040"/>
    </source>
</evidence>
<sequence>MTAPLPDPVVPGPVLVIGCGLIGTSVALGLRDLGVQVHLRDARPSNVELAASLGAGTADPVAAPALVVVAVPPAAVVDTARAALAEFPSAVVTDVASVKGSVSGTLTDPRFVGGHPMAGKERSGPMAASALLFEGRAWAVVPTDGTDPGAIALVEQVATALGSVVRRMDAASHDRAVALVSHVPHLVSALTAGLLTQADGDDLALAGQGLRDVIRIAGSDRGLWVDIIGSNAGQVGDILDDLAVRLDDLRSAVRSADGSVAEHLDRGRAGVARVPGKHGEQPAALASVFVSIDDTPGELSRLFAAIGDAGVNIEDMRIDHELGRLVGVVEVVVQAGVAEHLHTALIERGWAAFR</sequence>
<dbReference type="GO" id="GO:0008977">
    <property type="term" value="F:prephenate dehydrogenase (NAD+) activity"/>
    <property type="evidence" value="ECO:0007669"/>
    <property type="project" value="UniProtKB-EC"/>
</dbReference>
<dbReference type="CDD" id="cd02116">
    <property type="entry name" value="ACT"/>
    <property type="match status" value="1"/>
</dbReference>
<accession>A0A1T4Z510</accession>
<comment type="catalytic activity">
    <reaction evidence="9">
        <text>prephenate + NAD(+) = 3-(4-hydroxyphenyl)pyruvate + CO2 + NADH</text>
        <dbReference type="Rhea" id="RHEA:13869"/>
        <dbReference type="ChEBI" id="CHEBI:16526"/>
        <dbReference type="ChEBI" id="CHEBI:29934"/>
        <dbReference type="ChEBI" id="CHEBI:36242"/>
        <dbReference type="ChEBI" id="CHEBI:57540"/>
        <dbReference type="ChEBI" id="CHEBI:57945"/>
        <dbReference type="EC" id="1.3.1.12"/>
    </reaction>
</comment>
<dbReference type="GO" id="GO:0004665">
    <property type="term" value="F:prephenate dehydrogenase (NADP+) activity"/>
    <property type="evidence" value="ECO:0007669"/>
    <property type="project" value="InterPro"/>
</dbReference>
<dbReference type="NCBIfam" id="NF005112">
    <property type="entry name" value="PRK06545.2-4"/>
    <property type="match status" value="1"/>
</dbReference>
<dbReference type="STRING" id="1736691.SAMN06295964_2257"/>
<feature type="domain" description="ACT" evidence="11">
    <location>
        <begin position="287"/>
        <end position="354"/>
    </location>
</feature>
<dbReference type="PROSITE" id="PS51671">
    <property type="entry name" value="ACT"/>
    <property type="match status" value="1"/>
</dbReference>
<dbReference type="Proteomes" id="UP000191040">
    <property type="component" value="Chromosome I"/>
</dbReference>
<dbReference type="InterPro" id="IPR046825">
    <property type="entry name" value="PDH_C"/>
</dbReference>
<evidence type="ECO:0000259" key="10">
    <source>
        <dbReference type="PROSITE" id="PS51176"/>
    </source>
</evidence>
<dbReference type="NCBIfam" id="NF005111">
    <property type="entry name" value="PRK06545.2-3"/>
    <property type="match status" value="1"/>
</dbReference>
<dbReference type="AlphaFoldDB" id="A0A1T4Z510"/>
<reference evidence="13" key="1">
    <citation type="submission" date="2017-02" db="EMBL/GenBank/DDBJ databases">
        <authorList>
            <person name="Varghese N."/>
            <person name="Submissions S."/>
        </authorList>
    </citation>
    <scope>NUCLEOTIDE SEQUENCE [LARGE SCALE GENOMIC DNA]</scope>
    <source>
        <strain evidence="13">9H-4</strain>
    </source>
</reference>
<dbReference type="EC" id="1.3.1.12" evidence="3"/>
<dbReference type="InterPro" id="IPR045865">
    <property type="entry name" value="ACT-like_dom_sf"/>
</dbReference>
<comment type="pathway">
    <text evidence="1">Amino-acid biosynthesis; L-tyrosine biosynthesis; (4-hydroxyphenyl)pyruvate from prephenate (NAD(+) route): step 1/1.</text>
</comment>
<dbReference type="PANTHER" id="PTHR21363:SF0">
    <property type="entry name" value="PREPHENATE DEHYDROGENASE [NADP(+)]"/>
    <property type="match status" value="1"/>
</dbReference>
<dbReference type="InterPro" id="IPR050812">
    <property type="entry name" value="Preph/Arog_dehydrog"/>
</dbReference>
<proteinExistence type="inferred from homology"/>
<evidence type="ECO:0000256" key="4">
    <source>
        <dbReference type="ARBA" id="ARBA00016891"/>
    </source>
</evidence>
<evidence type="ECO:0000256" key="8">
    <source>
        <dbReference type="ARBA" id="ARBA00023141"/>
    </source>
</evidence>
<comment type="similarity">
    <text evidence="2">Belongs to the prephenate/arogenate dehydrogenase family.</text>
</comment>
<dbReference type="PROSITE" id="PS51176">
    <property type="entry name" value="PDH_ADH"/>
    <property type="match status" value="1"/>
</dbReference>
<evidence type="ECO:0000313" key="12">
    <source>
        <dbReference type="EMBL" id="SKB08625.1"/>
    </source>
</evidence>
<keyword evidence="5" id="KW-0827">Tyrosine biosynthesis</keyword>
<keyword evidence="6" id="KW-0560">Oxidoreductase</keyword>
<evidence type="ECO:0000259" key="11">
    <source>
        <dbReference type="PROSITE" id="PS51671"/>
    </source>
</evidence>
<evidence type="ECO:0000256" key="9">
    <source>
        <dbReference type="ARBA" id="ARBA00049260"/>
    </source>
</evidence>
<keyword evidence="8" id="KW-0057">Aromatic amino acid biosynthesis</keyword>
<name>A0A1T4Z510_9ACTN</name>
<dbReference type="RefSeq" id="WP_078700247.1">
    <property type="nucleotide sequence ID" value="NZ_LT796768.1"/>
</dbReference>
<dbReference type="Gene3D" id="3.40.50.720">
    <property type="entry name" value="NAD(P)-binding Rossmann-like Domain"/>
    <property type="match status" value="1"/>
</dbReference>
<evidence type="ECO:0000256" key="1">
    <source>
        <dbReference type="ARBA" id="ARBA00005067"/>
    </source>
</evidence>
<dbReference type="InterPro" id="IPR008927">
    <property type="entry name" value="6-PGluconate_DH-like_C_sf"/>
</dbReference>
<dbReference type="Pfam" id="PF02153">
    <property type="entry name" value="PDH_N"/>
    <property type="match status" value="1"/>
</dbReference>
<dbReference type="InterPro" id="IPR046826">
    <property type="entry name" value="PDH_N"/>
</dbReference>
<dbReference type="GO" id="GO:0006571">
    <property type="term" value="P:tyrosine biosynthetic process"/>
    <property type="evidence" value="ECO:0007669"/>
    <property type="project" value="UniProtKB-UniPathway"/>
</dbReference>
<dbReference type="Gene3D" id="3.30.70.260">
    <property type="match status" value="1"/>
</dbReference>
<evidence type="ECO:0000256" key="7">
    <source>
        <dbReference type="ARBA" id="ARBA00023027"/>
    </source>
</evidence>
<dbReference type="Pfam" id="PF20463">
    <property type="entry name" value="PDH_C"/>
    <property type="match status" value="1"/>
</dbReference>
<feature type="domain" description="Prephenate/arogenate dehydrogenase" evidence="10">
    <location>
        <begin position="12"/>
        <end position="283"/>
    </location>
</feature>
<dbReference type="OrthoDB" id="9802008at2"/>
<keyword evidence="8" id="KW-0028">Amino-acid biosynthesis</keyword>
<dbReference type="SUPFAM" id="SSF48179">
    <property type="entry name" value="6-phosphogluconate dehydrogenase C-terminal domain-like"/>
    <property type="match status" value="1"/>
</dbReference>
<dbReference type="InterPro" id="IPR002912">
    <property type="entry name" value="ACT_dom"/>
</dbReference>
<dbReference type="PANTHER" id="PTHR21363">
    <property type="entry name" value="PREPHENATE DEHYDROGENASE"/>
    <property type="match status" value="1"/>
</dbReference>
<evidence type="ECO:0000256" key="5">
    <source>
        <dbReference type="ARBA" id="ARBA00022498"/>
    </source>
</evidence>
<dbReference type="Gene3D" id="1.10.3660.10">
    <property type="entry name" value="6-phosphogluconate dehydrogenase C-terminal like domain"/>
    <property type="match status" value="1"/>
</dbReference>
<dbReference type="SUPFAM" id="SSF51735">
    <property type="entry name" value="NAD(P)-binding Rossmann-fold domains"/>
    <property type="match status" value="1"/>
</dbReference>
<gene>
    <name evidence="12" type="ORF">SAMN06295964_2257</name>
</gene>